<dbReference type="Gene3D" id="2.60.40.420">
    <property type="entry name" value="Cupredoxins - blue copper proteins"/>
    <property type="match status" value="1"/>
</dbReference>
<feature type="non-terminal residue" evidence="10">
    <location>
        <position position="213"/>
    </location>
</feature>
<feature type="domain" description="Ephrin RBD" evidence="9">
    <location>
        <begin position="18"/>
        <end position="153"/>
    </location>
</feature>
<dbReference type="EMBL" id="CATQJA010001055">
    <property type="protein sequence ID" value="CAJ0565501.1"/>
    <property type="molecule type" value="Genomic_DNA"/>
</dbReference>
<dbReference type="InterPro" id="IPR001799">
    <property type="entry name" value="Ephrin_RBD"/>
</dbReference>
<keyword evidence="3 7" id="KW-0472">Membrane</keyword>
<dbReference type="PROSITE" id="PS51551">
    <property type="entry name" value="EPHRIN_RBD_2"/>
    <property type="match status" value="1"/>
</dbReference>
<comment type="similarity">
    <text evidence="6 7">Belongs to the ephrin family.</text>
</comment>
<comment type="caution">
    <text evidence="6">Lacks conserved residue(s) required for the propagation of feature annotation.</text>
</comment>
<evidence type="ECO:0000259" key="9">
    <source>
        <dbReference type="PROSITE" id="PS51551"/>
    </source>
</evidence>
<dbReference type="CDD" id="cd02675">
    <property type="entry name" value="Ephrin_ectodomain"/>
    <property type="match status" value="1"/>
</dbReference>
<feature type="signal peptide" evidence="8">
    <location>
        <begin position="1"/>
        <end position="17"/>
    </location>
</feature>
<dbReference type="Proteomes" id="UP001177023">
    <property type="component" value="Unassembled WGS sequence"/>
</dbReference>
<comment type="caution">
    <text evidence="10">The sequence shown here is derived from an EMBL/GenBank/DDBJ whole genome shotgun (WGS) entry which is preliminary data.</text>
</comment>
<feature type="disulfide bond" evidence="6">
    <location>
        <begin position="78"/>
        <end position="142"/>
    </location>
</feature>
<organism evidence="10 11">
    <name type="scientific">Mesorhabditis spiculigera</name>
    <dbReference type="NCBI Taxonomy" id="96644"/>
    <lineage>
        <taxon>Eukaryota</taxon>
        <taxon>Metazoa</taxon>
        <taxon>Ecdysozoa</taxon>
        <taxon>Nematoda</taxon>
        <taxon>Chromadorea</taxon>
        <taxon>Rhabditida</taxon>
        <taxon>Rhabditina</taxon>
        <taxon>Rhabditomorpha</taxon>
        <taxon>Rhabditoidea</taxon>
        <taxon>Rhabditidae</taxon>
        <taxon>Mesorhabditinae</taxon>
        <taxon>Mesorhabditis</taxon>
    </lineage>
</organism>
<dbReference type="PANTHER" id="PTHR11304">
    <property type="entry name" value="EPHRIN"/>
    <property type="match status" value="1"/>
</dbReference>
<keyword evidence="4 6" id="KW-1015">Disulfide bond</keyword>
<gene>
    <name evidence="10" type="ORF">MSPICULIGERA_LOCUS4140</name>
</gene>
<evidence type="ECO:0000256" key="3">
    <source>
        <dbReference type="ARBA" id="ARBA00023136"/>
    </source>
</evidence>
<dbReference type="Pfam" id="PF00812">
    <property type="entry name" value="Ephrin"/>
    <property type="match status" value="1"/>
</dbReference>
<evidence type="ECO:0000313" key="10">
    <source>
        <dbReference type="EMBL" id="CAJ0565501.1"/>
    </source>
</evidence>
<dbReference type="GO" id="GO:0046875">
    <property type="term" value="F:ephrin receptor binding"/>
    <property type="evidence" value="ECO:0007669"/>
    <property type="project" value="TreeGrafter"/>
</dbReference>
<dbReference type="GO" id="GO:0007411">
    <property type="term" value="P:axon guidance"/>
    <property type="evidence" value="ECO:0007669"/>
    <property type="project" value="TreeGrafter"/>
</dbReference>
<dbReference type="PANTHER" id="PTHR11304:SF29">
    <property type="entry name" value="EPHRIN"/>
    <property type="match status" value="1"/>
</dbReference>
<protein>
    <recommendedName>
        <fullName evidence="9">Ephrin RBD domain-containing protein</fullName>
    </recommendedName>
</protein>
<keyword evidence="5" id="KW-0325">Glycoprotein</keyword>
<evidence type="ECO:0000313" key="11">
    <source>
        <dbReference type="Proteomes" id="UP001177023"/>
    </source>
</evidence>
<feature type="chain" id="PRO_5041463432" description="Ephrin RBD domain-containing protein" evidence="8">
    <location>
        <begin position="18"/>
        <end position="213"/>
    </location>
</feature>
<proteinExistence type="inferred from homology"/>
<dbReference type="InterPro" id="IPR031328">
    <property type="entry name" value="Ephrin"/>
</dbReference>
<evidence type="ECO:0000256" key="2">
    <source>
        <dbReference type="ARBA" id="ARBA00022729"/>
    </source>
</evidence>
<dbReference type="AlphaFoldDB" id="A0AA36CBR8"/>
<evidence type="ECO:0000256" key="1">
    <source>
        <dbReference type="ARBA" id="ARBA00004370"/>
    </source>
</evidence>
<keyword evidence="11" id="KW-1185">Reference proteome</keyword>
<reference evidence="10" key="1">
    <citation type="submission" date="2023-06" db="EMBL/GenBank/DDBJ databases">
        <authorList>
            <person name="Delattre M."/>
        </authorList>
    </citation>
    <scope>NUCLEOTIDE SEQUENCE</scope>
    <source>
        <strain evidence="10">AF72</strain>
    </source>
</reference>
<dbReference type="GO" id="GO:0005886">
    <property type="term" value="C:plasma membrane"/>
    <property type="evidence" value="ECO:0007669"/>
    <property type="project" value="TreeGrafter"/>
</dbReference>
<keyword evidence="2 8" id="KW-0732">Signal</keyword>
<dbReference type="GO" id="GO:0048013">
    <property type="term" value="P:ephrin receptor signaling pathway"/>
    <property type="evidence" value="ECO:0007669"/>
    <property type="project" value="TreeGrafter"/>
</dbReference>
<evidence type="ECO:0000256" key="7">
    <source>
        <dbReference type="RuleBase" id="RU004375"/>
    </source>
</evidence>
<name>A0AA36CBR8_9BILA</name>
<accession>A0AA36CBR8</accession>
<evidence type="ECO:0000256" key="4">
    <source>
        <dbReference type="ARBA" id="ARBA00023157"/>
    </source>
</evidence>
<dbReference type="PRINTS" id="PR01347">
    <property type="entry name" value="EPHRIN"/>
</dbReference>
<evidence type="ECO:0000256" key="5">
    <source>
        <dbReference type="ARBA" id="ARBA00023180"/>
    </source>
</evidence>
<evidence type="ECO:0000256" key="6">
    <source>
        <dbReference type="PROSITE-ProRule" id="PRU00884"/>
    </source>
</evidence>
<dbReference type="SUPFAM" id="SSF49503">
    <property type="entry name" value="Cupredoxins"/>
    <property type="match status" value="1"/>
</dbReference>
<sequence length="213" mass="23944">MVRRLPIFVFLITLVHGRRLDDVFWSSTNPIFEISSNAHVITAQVGDRLKIQCSAPTNAEDYEYSIIYAVSSEEYQHCYLGANPHRVGACDSPTTQQSLSIVFRQFSPTPGGLEFQPGQTYYFITTSNGRSDGIDRRRGGLCETNKMKLKFDILPEGDHIIRPNPKFAARTYEDTTPVMYIIHTDDSSELDEDTATSSVFLLAVSSVLLMHLL</sequence>
<evidence type="ECO:0000256" key="8">
    <source>
        <dbReference type="SAM" id="SignalP"/>
    </source>
</evidence>
<comment type="subcellular location">
    <subcellularLocation>
        <location evidence="1">Membrane</location>
    </subcellularLocation>
</comment>
<dbReference type="InterPro" id="IPR008972">
    <property type="entry name" value="Cupredoxin"/>
</dbReference>